<sequence length="461" mass="52123">MTKHYTLLIFIIVSSIILTACSQQLRKQEEAIEENKEVEVKEQISLNGVFLNTTWGEVTQKLAEEYENETGVSVNIELVGRDMIFQKLALSIAGNANYDLFNVDYNWVPELVSTNSLLPLETYIEKNKVYTEDFLPRALALTQWNGENGGYGEGGNIYGLPQTIHPHILWYRSDLFEDEKLKSEFKGIYGYDLSPPKKMQQFRDVAKFFNGKMVNGKKIYGWAGQASEGFGNVHTWLTFVYSNGGDVIDWNKMTSSLSTPEVIEATKTWIDLLQFSPPGINDYTFSEVSADASEGNVAMAIHWSWAADKVDDRANSNTVGQWEFVQTPAMKASVPHLAGWSIVIPRTSKYPEEAFKFMVWLESKQNDVRQAQMGGGDPVRFSSYLVPTLKQVEVAGTDVKKFRRYEAVNEAMKTAKARPFFPQEEQWESVVTGYLHDAQLGEMSVEEALTKADEAVNNLLR</sequence>
<dbReference type="PROSITE" id="PS51257">
    <property type="entry name" value="PROKAR_LIPOPROTEIN"/>
    <property type="match status" value="1"/>
</dbReference>
<dbReference type="Proteomes" id="UP000441585">
    <property type="component" value="Unassembled WGS sequence"/>
</dbReference>
<dbReference type="InterPro" id="IPR050490">
    <property type="entry name" value="Bact_solute-bd_prot1"/>
</dbReference>
<evidence type="ECO:0000313" key="1">
    <source>
        <dbReference type="EMBL" id="MRX56042.1"/>
    </source>
</evidence>
<dbReference type="Gene3D" id="3.40.190.10">
    <property type="entry name" value="Periplasmic binding protein-like II"/>
    <property type="match status" value="2"/>
</dbReference>
<proteinExistence type="predicted"/>
<reference evidence="1 2" key="1">
    <citation type="submission" date="2019-11" db="EMBL/GenBank/DDBJ databases">
        <title>Bacillus idriensis genome.</title>
        <authorList>
            <person name="Konopka E.N."/>
            <person name="Newman J.D."/>
        </authorList>
    </citation>
    <scope>NUCLEOTIDE SEQUENCE [LARGE SCALE GENOMIC DNA]</scope>
    <source>
        <strain evidence="1 2">DSM 19097</strain>
    </source>
</reference>
<dbReference type="RefSeq" id="WP_070875626.1">
    <property type="nucleotide sequence ID" value="NZ_CAJGAA010000005.1"/>
</dbReference>
<keyword evidence="2" id="KW-1185">Reference proteome</keyword>
<dbReference type="PANTHER" id="PTHR43649:SF12">
    <property type="entry name" value="DIACETYLCHITOBIOSE BINDING PROTEIN DASA"/>
    <property type="match status" value="1"/>
</dbReference>
<dbReference type="Pfam" id="PF01547">
    <property type="entry name" value="SBP_bac_1"/>
    <property type="match status" value="1"/>
</dbReference>
<evidence type="ECO:0000313" key="2">
    <source>
        <dbReference type="Proteomes" id="UP000441585"/>
    </source>
</evidence>
<dbReference type="InterPro" id="IPR006059">
    <property type="entry name" value="SBP"/>
</dbReference>
<comment type="caution">
    <text evidence="1">The sequence shown here is derived from an EMBL/GenBank/DDBJ whole genome shotgun (WGS) entry which is preliminary data.</text>
</comment>
<accession>A0A6I2MFZ5</accession>
<gene>
    <name evidence="1" type="ORF">GJU41_18935</name>
</gene>
<organism evidence="1 2">
    <name type="scientific">Metabacillus idriensis</name>
    <dbReference type="NCBI Taxonomy" id="324768"/>
    <lineage>
        <taxon>Bacteria</taxon>
        <taxon>Bacillati</taxon>
        <taxon>Bacillota</taxon>
        <taxon>Bacilli</taxon>
        <taxon>Bacillales</taxon>
        <taxon>Bacillaceae</taxon>
        <taxon>Metabacillus</taxon>
    </lineage>
</organism>
<dbReference type="EMBL" id="WKKF01000008">
    <property type="protein sequence ID" value="MRX56042.1"/>
    <property type="molecule type" value="Genomic_DNA"/>
</dbReference>
<dbReference type="AlphaFoldDB" id="A0A6I2MFZ5"/>
<name>A0A6I2MFZ5_9BACI</name>
<dbReference type="PANTHER" id="PTHR43649">
    <property type="entry name" value="ARABINOSE-BINDING PROTEIN-RELATED"/>
    <property type="match status" value="1"/>
</dbReference>
<dbReference type="CDD" id="cd13585">
    <property type="entry name" value="PBP2_TMBP_like"/>
    <property type="match status" value="1"/>
</dbReference>
<protein>
    <submittedName>
        <fullName evidence="1">Extracellular solute-binding protein</fullName>
    </submittedName>
</protein>
<dbReference type="SUPFAM" id="SSF53850">
    <property type="entry name" value="Periplasmic binding protein-like II"/>
    <property type="match status" value="1"/>
</dbReference>